<reference evidence="3 4" key="1">
    <citation type="submission" date="2024-09" db="EMBL/GenBank/DDBJ databases">
        <authorList>
            <person name="Sun Q."/>
            <person name="Mori K."/>
        </authorList>
    </citation>
    <scope>NUCLEOTIDE SEQUENCE [LARGE SCALE GENOMIC DNA]</scope>
    <source>
        <strain evidence="3 4">JCM 1342</strain>
    </source>
</reference>
<keyword evidence="1" id="KW-0378">Hydrolase</keyword>
<dbReference type="InterPro" id="IPR023365">
    <property type="entry name" value="Sortase_dom-sf"/>
</dbReference>
<dbReference type="NCBIfam" id="TIGR01076">
    <property type="entry name" value="sortase_fam"/>
    <property type="match status" value="1"/>
</dbReference>
<keyword evidence="4" id="KW-1185">Reference proteome</keyword>
<dbReference type="InterPro" id="IPR005754">
    <property type="entry name" value="Sortase"/>
</dbReference>
<keyword evidence="2" id="KW-1133">Transmembrane helix</keyword>
<dbReference type="EMBL" id="JBHMBE010000001">
    <property type="protein sequence ID" value="MFB9644939.1"/>
    <property type="molecule type" value="Genomic_DNA"/>
</dbReference>
<keyword evidence="2" id="KW-0812">Transmembrane</keyword>
<evidence type="ECO:0000313" key="4">
    <source>
        <dbReference type="Proteomes" id="UP001589611"/>
    </source>
</evidence>
<dbReference type="Gene3D" id="2.40.260.10">
    <property type="entry name" value="Sortase"/>
    <property type="match status" value="1"/>
</dbReference>
<dbReference type="Pfam" id="PF04203">
    <property type="entry name" value="Sortase"/>
    <property type="match status" value="1"/>
</dbReference>
<feature type="transmembrane region" description="Helical" evidence="2">
    <location>
        <begin position="31"/>
        <end position="56"/>
    </location>
</feature>
<dbReference type="RefSeq" id="WP_344711749.1">
    <property type="nucleotide sequence ID" value="NZ_BAAAWH010000001.1"/>
</dbReference>
<protein>
    <submittedName>
        <fullName evidence="3">Class C sortase</fullName>
    </submittedName>
</protein>
<dbReference type="Proteomes" id="UP001589611">
    <property type="component" value="Unassembled WGS sequence"/>
</dbReference>
<accession>A0ABV5SX50</accession>
<dbReference type="InterPro" id="IPR042002">
    <property type="entry name" value="Sortase_C"/>
</dbReference>
<feature type="transmembrane region" description="Helical" evidence="2">
    <location>
        <begin position="278"/>
        <end position="298"/>
    </location>
</feature>
<evidence type="ECO:0000256" key="1">
    <source>
        <dbReference type="ARBA" id="ARBA00022801"/>
    </source>
</evidence>
<dbReference type="CDD" id="cd05827">
    <property type="entry name" value="Sortase_C"/>
    <property type="match status" value="1"/>
</dbReference>
<evidence type="ECO:0000313" key="3">
    <source>
        <dbReference type="EMBL" id="MFB9644939.1"/>
    </source>
</evidence>
<keyword evidence="2" id="KW-0472">Membrane</keyword>
<evidence type="ECO:0000256" key="2">
    <source>
        <dbReference type="SAM" id="Phobius"/>
    </source>
</evidence>
<dbReference type="NCBIfam" id="NF033745">
    <property type="entry name" value="class_C_sortase"/>
    <property type="match status" value="1"/>
</dbReference>
<sequence length="314" mass="33581">MTLIAPAAADSSTPSSRRAERALRPRWRLPVLPLAIAVVCLLGILILMYPSVAGWFSQYEQSRMIDEYSTEVEVLGPEGVAGEIERAHAYNTDLVGGASVAAGERLPVVDGAAVDNDYSSLLSADDQGLMARLRVPSIGVDLPIYHGVSEAVLQRGVGHLEGTALPVGGEDTHAVLTAHRGLASSTLFTNLDQVDEGDLFSIEVFGDVLTYRVISTQVVAPSETETLYPLVGEDLVTLVTCTPLGINSHRILVTGERILPTPPAEVAQAGQTPDIPGFPWWTLILAAAALTLGLYVWWSGRPARRRRSRSAGKP</sequence>
<name>A0ABV5SX50_9MICO</name>
<organism evidence="3 4">
    <name type="scientific">Microbacterium terregens</name>
    <dbReference type="NCBI Taxonomy" id="69363"/>
    <lineage>
        <taxon>Bacteria</taxon>
        <taxon>Bacillati</taxon>
        <taxon>Actinomycetota</taxon>
        <taxon>Actinomycetes</taxon>
        <taxon>Micrococcales</taxon>
        <taxon>Microbacteriaceae</taxon>
        <taxon>Microbacterium</taxon>
    </lineage>
</organism>
<comment type="caution">
    <text evidence="3">The sequence shown here is derived from an EMBL/GenBank/DDBJ whole genome shotgun (WGS) entry which is preliminary data.</text>
</comment>
<gene>
    <name evidence="3" type="ORF">ACFFPJ_03900</name>
</gene>
<dbReference type="SUPFAM" id="SSF63817">
    <property type="entry name" value="Sortase"/>
    <property type="match status" value="1"/>
</dbReference>
<proteinExistence type="predicted"/>